<protein>
    <submittedName>
        <fullName evidence="1">Uncharacterized protein</fullName>
    </submittedName>
</protein>
<gene>
    <name evidence="1" type="ORF">MENTE1834_LOCUS39492</name>
</gene>
<keyword evidence="2" id="KW-1185">Reference proteome</keyword>
<evidence type="ECO:0000313" key="2">
    <source>
        <dbReference type="Proteomes" id="UP001497535"/>
    </source>
</evidence>
<dbReference type="Proteomes" id="UP001497535">
    <property type="component" value="Unassembled WGS sequence"/>
</dbReference>
<sequence>MFIENIRFIVVWSKNIFFGKDDVIYESHFSVKNEELVSNGTITLDIKTIERTTLKHDRKTVY</sequence>
<reference evidence="1" key="1">
    <citation type="submission" date="2023-11" db="EMBL/GenBank/DDBJ databases">
        <authorList>
            <person name="Poullet M."/>
        </authorList>
    </citation>
    <scope>NUCLEOTIDE SEQUENCE</scope>
    <source>
        <strain evidence="1">E1834</strain>
    </source>
</reference>
<dbReference type="EMBL" id="CAVMJV010000089">
    <property type="protein sequence ID" value="CAK5091646.1"/>
    <property type="molecule type" value="Genomic_DNA"/>
</dbReference>
<evidence type="ECO:0000313" key="1">
    <source>
        <dbReference type="EMBL" id="CAK5091646.1"/>
    </source>
</evidence>
<proteinExistence type="predicted"/>
<accession>A0ACB1AKV2</accession>
<comment type="caution">
    <text evidence="1">The sequence shown here is derived from an EMBL/GenBank/DDBJ whole genome shotgun (WGS) entry which is preliminary data.</text>
</comment>
<name>A0ACB1AKV2_MELEN</name>
<organism evidence="1 2">
    <name type="scientific">Meloidogyne enterolobii</name>
    <name type="common">Root-knot nematode worm</name>
    <name type="synonym">Meloidogyne mayaguensis</name>
    <dbReference type="NCBI Taxonomy" id="390850"/>
    <lineage>
        <taxon>Eukaryota</taxon>
        <taxon>Metazoa</taxon>
        <taxon>Ecdysozoa</taxon>
        <taxon>Nematoda</taxon>
        <taxon>Chromadorea</taxon>
        <taxon>Rhabditida</taxon>
        <taxon>Tylenchina</taxon>
        <taxon>Tylenchomorpha</taxon>
        <taxon>Tylenchoidea</taxon>
        <taxon>Meloidogynidae</taxon>
        <taxon>Meloidogyninae</taxon>
        <taxon>Meloidogyne</taxon>
    </lineage>
</organism>